<evidence type="ECO:0000313" key="5">
    <source>
        <dbReference type="EMBL" id="TYL37117.1"/>
    </source>
</evidence>
<dbReference type="PROSITE" id="PS51635">
    <property type="entry name" value="PNPLA"/>
    <property type="match status" value="1"/>
</dbReference>
<keyword evidence="6" id="KW-1185">Reference proteome</keyword>
<name>A0A8J8TR25_9EURY</name>
<dbReference type="SUPFAM" id="SSF52151">
    <property type="entry name" value="FabD/lysophospholipase-like"/>
    <property type="match status" value="1"/>
</dbReference>
<gene>
    <name evidence="5" type="ORF">CV102_19065</name>
</gene>
<keyword evidence="3" id="KW-0443">Lipid metabolism</keyword>
<reference evidence="5" key="1">
    <citation type="submission" date="2017-11" db="EMBL/GenBank/DDBJ databases">
        <authorList>
            <person name="Kajale S.C."/>
            <person name="Sharma A."/>
        </authorList>
    </citation>
    <scope>NUCLEOTIDE SEQUENCE</scope>
    <source>
        <strain evidence="5">LS1_42</strain>
    </source>
</reference>
<dbReference type="RefSeq" id="WP_148859603.1">
    <property type="nucleotide sequence ID" value="NZ_PHNJ01000012.1"/>
</dbReference>
<keyword evidence="2" id="KW-0442">Lipid degradation</keyword>
<keyword evidence="1" id="KW-0378">Hydrolase</keyword>
<dbReference type="OrthoDB" id="371677at2157"/>
<evidence type="ECO:0000313" key="6">
    <source>
        <dbReference type="Proteomes" id="UP000766904"/>
    </source>
</evidence>
<dbReference type="Proteomes" id="UP000766904">
    <property type="component" value="Unassembled WGS sequence"/>
</dbReference>
<evidence type="ECO:0000256" key="3">
    <source>
        <dbReference type="ARBA" id="ARBA00023098"/>
    </source>
</evidence>
<dbReference type="Pfam" id="PF01734">
    <property type="entry name" value="Patatin"/>
    <property type="match status" value="1"/>
</dbReference>
<dbReference type="PANTHER" id="PTHR14226">
    <property type="entry name" value="NEUROPATHY TARGET ESTERASE/SWISS CHEESE D.MELANOGASTER"/>
    <property type="match status" value="1"/>
</dbReference>
<accession>A0A8J8TR25</accession>
<evidence type="ECO:0000256" key="2">
    <source>
        <dbReference type="ARBA" id="ARBA00022963"/>
    </source>
</evidence>
<feature type="domain" description="PNPLA" evidence="4">
    <location>
        <begin position="10"/>
        <end position="210"/>
    </location>
</feature>
<dbReference type="InterPro" id="IPR050301">
    <property type="entry name" value="NTE"/>
</dbReference>
<sequence>MNDDRTQVAIACQGGGSHTAFTAGVLRELLSQWQTQEETFELVGISGSSGGAFNALAAWYGFVTGDETRGIEILDDLWDDIAASNVADQLFNDWVTSYARLASTGVGLPQVSPYYSPAARWSQGQLADLLERHIPFTKIPVLCAAEVPNLVVGAVNVNAGEFVTFVNEDVTVDAVLASAAVPGLFEAVEIDGDHHWDGLLSQNPPVGDLLSLPGDRTPDELWIVQINPQVRPETPTSLSEIGDRRNELAGNISLNQELRIVERINEWIESGHFDHPEYTTTEVKQIELTGYHQSTKLDRDPDFLEQLAAEGEERAAAFLDDRAAD</sequence>
<dbReference type="InterPro" id="IPR016035">
    <property type="entry name" value="Acyl_Trfase/lysoPLipase"/>
</dbReference>
<dbReference type="PANTHER" id="PTHR14226:SF78">
    <property type="entry name" value="SLR0060 PROTEIN"/>
    <property type="match status" value="1"/>
</dbReference>
<evidence type="ECO:0000256" key="1">
    <source>
        <dbReference type="ARBA" id="ARBA00022801"/>
    </source>
</evidence>
<dbReference type="InterPro" id="IPR002641">
    <property type="entry name" value="PNPLA_dom"/>
</dbReference>
<dbReference type="EMBL" id="PHNJ01000012">
    <property type="protein sequence ID" value="TYL37117.1"/>
    <property type="molecule type" value="Genomic_DNA"/>
</dbReference>
<evidence type="ECO:0000259" key="4">
    <source>
        <dbReference type="PROSITE" id="PS51635"/>
    </source>
</evidence>
<dbReference type="AlphaFoldDB" id="A0A8J8TR25"/>
<comment type="caution">
    <text evidence="5">The sequence shown here is derived from an EMBL/GenBank/DDBJ whole genome shotgun (WGS) entry which is preliminary data.</text>
</comment>
<proteinExistence type="predicted"/>
<dbReference type="GO" id="GO:0016042">
    <property type="term" value="P:lipid catabolic process"/>
    <property type="evidence" value="ECO:0007669"/>
    <property type="project" value="UniProtKB-KW"/>
</dbReference>
<dbReference type="Gene3D" id="3.40.1090.10">
    <property type="entry name" value="Cytosolic phospholipase A2 catalytic domain"/>
    <property type="match status" value="2"/>
</dbReference>
<organism evidence="5 6">
    <name type="scientific">Natronococcus pandeyae</name>
    <dbReference type="NCBI Taxonomy" id="2055836"/>
    <lineage>
        <taxon>Archaea</taxon>
        <taxon>Methanobacteriati</taxon>
        <taxon>Methanobacteriota</taxon>
        <taxon>Stenosarchaea group</taxon>
        <taxon>Halobacteria</taxon>
        <taxon>Halobacteriales</taxon>
        <taxon>Natrialbaceae</taxon>
        <taxon>Natronococcus</taxon>
    </lineage>
</organism>
<dbReference type="GO" id="GO:0016787">
    <property type="term" value="F:hydrolase activity"/>
    <property type="evidence" value="ECO:0007669"/>
    <property type="project" value="UniProtKB-KW"/>
</dbReference>
<protein>
    <submittedName>
        <fullName evidence="5">Patatin</fullName>
    </submittedName>
</protein>